<dbReference type="InterPro" id="IPR025855">
    <property type="entry name" value="Replic_Relax"/>
</dbReference>
<gene>
    <name evidence="1" type="ORF">NRIC_14820</name>
</gene>
<reference evidence="2" key="1">
    <citation type="submission" date="2019-02" db="EMBL/GenBank/DDBJ databases">
        <title>Draft genome sequence of Enterococcus sp. Gos25-1.</title>
        <authorList>
            <person name="Tanaka N."/>
            <person name="Shiwa Y."/>
            <person name="Fujita N."/>
        </authorList>
    </citation>
    <scope>NUCLEOTIDE SEQUENCE [LARGE SCALE GENOMIC DNA]</scope>
    <source>
        <strain evidence="2">Gos25-1</strain>
    </source>
</reference>
<dbReference type="RefSeq" id="WP_146622047.1">
    <property type="nucleotide sequence ID" value="NZ_BJCC01000012.1"/>
</dbReference>
<dbReference type="OrthoDB" id="4146863at2"/>
<dbReference type="EMBL" id="BJCC01000012">
    <property type="protein sequence ID" value="GCF93591.1"/>
    <property type="molecule type" value="Genomic_DNA"/>
</dbReference>
<evidence type="ECO:0008006" key="3">
    <source>
        <dbReference type="Google" id="ProtNLM"/>
    </source>
</evidence>
<dbReference type="AlphaFoldDB" id="A0A4P5PBC6"/>
<protein>
    <recommendedName>
        <fullName evidence="3">Replication-relaxation</fullName>
    </recommendedName>
</protein>
<name>A0A4P5PBC6_9ENTE</name>
<proteinExistence type="predicted"/>
<accession>A0A4P5PBC6</accession>
<sequence length="280" mass="33069">MTKEQNERISRQYLIDLSARLDSRNFEILRTIYKLKFMTASQLQRIFFTKNSNDSHNLRTCNRRLKKLQSYGIIDCLERRIGGARAGSRATIWTISSAGYQLLKLDDLELKASRRRLMEPSILFLEHTLSISEAYTKLIELDQQKKIELLEVQHEPRCWRTYSEKGVATYLKPDLYVSLALDEYVDHYFLELDRATEPPSKCIVKAKQYIAYANSGVEQRQNEAHVFPFVVWIVPHEKRREQLTRYIRYELPKAEMLFRVITMEEFETLIAGNEQESEDD</sequence>
<dbReference type="Proteomes" id="UP000290567">
    <property type="component" value="Unassembled WGS sequence"/>
</dbReference>
<evidence type="ECO:0000313" key="2">
    <source>
        <dbReference type="Proteomes" id="UP000290567"/>
    </source>
</evidence>
<dbReference type="Pfam" id="PF13814">
    <property type="entry name" value="Replic_Relax"/>
    <property type="match status" value="1"/>
</dbReference>
<comment type="caution">
    <text evidence="1">The sequence shown here is derived from an EMBL/GenBank/DDBJ whole genome shotgun (WGS) entry which is preliminary data.</text>
</comment>
<organism evidence="1 2">
    <name type="scientific">Enterococcus florum</name>
    <dbReference type="NCBI Taxonomy" id="2480627"/>
    <lineage>
        <taxon>Bacteria</taxon>
        <taxon>Bacillati</taxon>
        <taxon>Bacillota</taxon>
        <taxon>Bacilli</taxon>
        <taxon>Lactobacillales</taxon>
        <taxon>Enterococcaceae</taxon>
        <taxon>Enterococcus</taxon>
    </lineage>
</organism>
<evidence type="ECO:0000313" key="1">
    <source>
        <dbReference type="EMBL" id="GCF93591.1"/>
    </source>
</evidence>
<keyword evidence="2" id="KW-1185">Reference proteome</keyword>